<dbReference type="GO" id="GO:0005524">
    <property type="term" value="F:ATP binding"/>
    <property type="evidence" value="ECO:0007669"/>
    <property type="project" value="UniProtKB-KW"/>
</dbReference>
<feature type="domain" description="AAA+ ATPase" evidence="2">
    <location>
        <begin position="36"/>
        <end position="317"/>
    </location>
</feature>
<evidence type="ECO:0000313" key="4">
    <source>
        <dbReference type="Proteomes" id="UP001163064"/>
    </source>
</evidence>
<proteinExistence type="predicted"/>
<keyword evidence="3" id="KW-0067">ATP-binding</keyword>
<dbReference type="RefSeq" id="WP_266603196.1">
    <property type="nucleotide sequence ID" value="NZ_JAPHNL010000281.1"/>
</dbReference>
<organism evidence="3 4">
    <name type="scientific">Streptomyces beihaiensis</name>
    <dbReference type="NCBI Taxonomy" id="2984495"/>
    <lineage>
        <taxon>Bacteria</taxon>
        <taxon>Bacillati</taxon>
        <taxon>Actinomycetota</taxon>
        <taxon>Actinomycetes</taxon>
        <taxon>Kitasatosporales</taxon>
        <taxon>Streptomycetaceae</taxon>
        <taxon>Streptomyces</taxon>
    </lineage>
</organism>
<dbReference type="Proteomes" id="UP001163064">
    <property type="component" value="Unassembled WGS sequence"/>
</dbReference>
<dbReference type="InterPro" id="IPR027417">
    <property type="entry name" value="P-loop_NTPase"/>
</dbReference>
<dbReference type="EMBL" id="JAPHNL010000281">
    <property type="protein sequence ID" value="MCX3062757.1"/>
    <property type="molecule type" value="Genomic_DNA"/>
</dbReference>
<accession>A0ABT3U2C7</accession>
<gene>
    <name evidence="3" type="ORF">OFY01_23960</name>
</gene>
<comment type="caution">
    <text evidence="3">The sequence shown here is derived from an EMBL/GenBank/DDBJ whole genome shotgun (WGS) entry which is preliminary data.</text>
</comment>
<keyword evidence="4" id="KW-1185">Reference proteome</keyword>
<dbReference type="SUPFAM" id="SSF52540">
    <property type="entry name" value="P-loop containing nucleoside triphosphate hydrolases"/>
    <property type="match status" value="1"/>
</dbReference>
<sequence>MSRLYGRDVLLDDLVPRLVGLDANEPKLLRQAHPDDPPALLLTGPHGSGRTAVLDALARAYQARLPVAEVNCADGGDATAAMVANTSPVVDILTDAACGLCAPITGRKRLRLPRLWTGLAAVSAWTRGDAREQGVAQARMQRLLTECGLADDGDPRAGSWAQDVGALVALGDRSDLAPIADACVRLFSDRYLHRRQARDVQSFYASRLGPGRDAEPLAELCRAFHLGDDLREESEASLAAALLEDLRAHYSGWTHFNQTPRPLLLLDDVHSGHGSRLFGQFLAHRAQGARDPLVLVAAARGDARHRAGPDAAVRTLAQLAGGASGWRRPETGTPSAGVVALELPPLDRGDIVAMLMAGDPPPRPELPRAVRRFTQGSPLGCGLVRDAVAADPRAADLPGHDVGTLRLAGQPVTRRIAARLVPDAELRRGLVLFSVAQDDGAAHALADTFLTSDAQQAAVAAARIHLRTEHGAAADRPFVADPFLRAVLVHELRRRSPAPTEDPPQTWDAVHATLRDHHAGAGDPVAALHHTLALGDADEAVRGLTDLFAPPTTAEEWLRHLWHVASAPHPPRPEWAEECRRIARGAPGTESAGDYVRRCVHRLTHAVWLAADPLTAPDGTLCGRIKWELEQLSGRHVTGAGTLFDAAQEWHDELRELRTPPSALPAQDRGPGPGRSHGESH</sequence>
<name>A0ABT3U2C7_9ACTN</name>
<feature type="region of interest" description="Disordered" evidence="1">
    <location>
        <begin position="656"/>
        <end position="681"/>
    </location>
</feature>
<evidence type="ECO:0000256" key="1">
    <source>
        <dbReference type="SAM" id="MobiDB-lite"/>
    </source>
</evidence>
<evidence type="ECO:0000259" key="2">
    <source>
        <dbReference type="SMART" id="SM00382"/>
    </source>
</evidence>
<dbReference type="InterPro" id="IPR003593">
    <property type="entry name" value="AAA+_ATPase"/>
</dbReference>
<keyword evidence="3" id="KW-0547">Nucleotide-binding</keyword>
<evidence type="ECO:0000313" key="3">
    <source>
        <dbReference type="EMBL" id="MCX3062757.1"/>
    </source>
</evidence>
<protein>
    <submittedName>
        <fullName evidence="3">ATP-binding protein</fullName>
    </submittedName>
</protein>
<reference evidence="3" key="1">
    <citation type="submission" date="2022-10" db="EMBL/GenBank/DDBJ databases">
        <title>Streptomyces beihaiensis sp. nov., a chitin degrading actinobacterium, isolated from shrimp pond soil.</title>
        <authorList>
            <person name="Xie J."/>
            <person name="Shen N."/>
        </authorList>
    </citation>
    <scope>NUCLEOTIDE SEQUENCE</scope>
    <source>
        <strain evidence="3">GXMU-J5</strain>
    </source>
</reference>
<dbReference type="SMART" id="SM00382">
    <property type="entry name" value="AAA"/>
    <property type="match status" value="1"/>
</dbReference>